<keyword evidence="2" id="KW-1185">Reference proteome</keyword>
<reference evidence="3" key="1">
    <citation type="submission" date="2022-11" db="UniProtKB">
        <authorList>
            <consortium name="WormBaseParasite"/>
        </authorList>
    </citation>
    <scope>IDENTIFICATION</scope>
</reference>
<dbReference type="WBParaSite" id="sdigi.contig82.g3890.t1">
    <property type="protein sequence ID" value="sdigi.contig82.g3890.t1"/>
    <property type="gene ID" value="sdigi.contig82.g3890"/>
</dbReference>
<accession>A0A915Q7L6</accession>
<sequence>MSNTQPSSGQSNGGGRLCYKRSHDNITDDSNSSSSSRQQRALVEDERQDFINYQKGKS</sequence>
<evidence type="ECO:0000313" key="3">
    <source>
        <dbReference type="WBParaSite" id="sdigi.contig82.g3890.t1"/>
    </source>
</evidence>
<feature type="region of interest" description="Disordered" evidence="1">
    <location>
        <begin position="1"/>
        <end position="58"/>
    </location>
</feature>
<evidence type="ECO:0000256" key="1">
    <source>
        <dbReference type="SAM" id="MobiDB-lite"/>
    </source>
</evidence>
<dbReference type="AlphaFoldDB" id="A0A915Q7L6"/>
<evidence type="ECO:0000313" key="2">
    <source>
        <dbReference type="Proteomes" id="UP000887581"/>
    </source>
</evidence>
<feature type="compositionally biased region" description="Polar residues" evidence="1">
    <location>
        <begin position="1"/>
        <end position="10"/>
    </location>
</feature>
<proteinExistence type="predicted"/>
<protein>
    <submittedName>
        <fullName evidence="3">Uncharacterized protein</fullName>
    </submittedName>
</protein>
<organism evidence="2 3">
    <name type="scientific">Setaria digitata</name>
    <dbReference type="NCBI Taxonomy" id="48799"/>
    <lineage>
        <taxon>Eukaryota</taxon>
        <taxon>Metazoa</taxon>
        <taxon>Ecdysozoa</taxon>
        <taxon>Nematoda</taxon>
        <taxon>Chromadorea</taxon>
        <taxon>Rhabditida</taxon>
        <taxon>Spirurina</taxon>
        <taxon>Spiruromorpha</taxon>
        <taxon>Filarioidea</taxon>
        <taxon>Setariidae</taxon>
        <taxon>Setaria</taxon>
    </lineage>
</organism>
<name>A0A915Q7L6_9BILA</name>
<dbReference type="Proteomes" id="UP000887581">
    <property type="component" value="Unplaced"/>
</dbReference>